<dbReference type="AlphaFoldDB" id="T0FC18"/>
<dbReference type="InterPro" id="IPR049806">
    <property type="entry name" value="MasK-like_C"/>
</dbReference>
<evidence type="ECO:0000313" key="2">
    <source>
        <dbReference type="EMBL" id="EQA45426.1"/>
    </source>
</evidence>
<dbReference type="RefSeq" id="WP_010571195.1">
    <property type="nucleotide sequence ID" value="NZ_AHMO02000008.1"/>
</dbReference>
<accession>T0FC18</accession>
<comment type="caution">
    <text evidence="2">The sequence shown here is derived from an EMBL/GenBank/DDBJ whole genome shotgun (WGS) entry which is preliminary data.</text>
</comment>
<dbReference type="EMBL" id="AHMO02000008">
    <property type="protein sequence ID" value="EQA45426.1"/>
    <property type="molecule type" value="Genomic_DNA"/>
</dbReference>
<organism evidence="2 3">
    <name type="scientific">Leptospira broomii serovar Hurstbridge str. 5399</name>
    <dbReference type="NCBI Taxonomy" id="1049789"/>
    <lineage>
        <taxon>Bacteria</taxon>
        <taxon>Pseudomonadati</taxon>
        <taxon>Spirochaetota</taxon>
        <taxon>Spirochaetia</taxon>
        <taxon>Leptospirales</taxon>
        <taxon>Leptospiraceae</taxon>
        <taxon>Leptospira</taxon>
    </lineage>
</organism>
<evidence type="ECO:0000256" key="1">
    <source>
        <dbReference type="SAM" id="Phobius"/>
    </source>
</evidence>
<keyword evidence="1" id="KW-0812">Transmembrane</keyword>
<name>T0FC18_9LEPT</name>
<gene>
    <name evidence="2" type="ORF">LEP1GSC050_3024</name>
</gene>
<protein>
    <submittedName>
        <fullName evidence="2">Uncharacterized protein</fullName>
    </submittedName>
</protein>
<dbReference type="NCBIfam" id="NF033768">
    <property type="entry name" value="myxo_SS_tail"/>
    <property type="match status" value="1"/>
</dbReference>
<reference evidence="2" key="1">
    <citation type="submission" date="2013-05" db="EMBL/GenBank/DDBJ databases">
        <authorList>
            <person name="Harkins D.M."/>
            <person name="Durkin A.S."/>
            <person name="Brinkac L.M."/>
            <person name="Haft D.H."/>
            <person name="Selengut J.D."/>
            <person name="Sanka R."/>
            <person name="DePew J."/>
            <person name="Purushe J."/>
            <person name="Hartskeerl R.A."/>
            <person name="Ahmed A."/>
            <person name="van der Linden H."/>
            <person name="Goris M.G.A."/>
            <person name="Vinetz J.M."/>
            <person name="Sutton G.G."/>
            <person name="Nierman W.C."/>
            <person name="Fouts D.E."/>
        </authorList>
    </citation>
    <scope>NUCLEOTIDE SEQUENCE [LARGE SCALE GENOMIC DNA]</scope>
    <source>
        <strain evidence="2">5399</strain>
    </source>
</reference>
<evidence type="ECO:0000313" key="3">
    <source>
        <dbReference type="Proteomes" id="UP000015454"/>
    </source>
</evidence>
<dbReference type="STRING" id="1049789.LEP1GSC050_3024"/>
<feature type="transmembrane region" description="Helical" evidence="1">
    <location>
        <begin position="9"/>
        <end position="30"/>
    </location>
</feature>
<proteinExistence type="predicted"/>
<keyword evidence="3" id="KW-1185">Reference proteome</keyword>
<keyword evidence="1" id="KW-1133">Transmembrane helix</keyword>
<sequence>MKEMINRTALLKGSLIIGLFLFILFGFQVYQFKKSHAALLEELHKLQLNLGKSFDGNDPYIKNEVKNTILKNAGKIQACYNVYLETRPKTTSGITQVDWRIDIYGNVLIPEIVRSNFTEEKFQKCLTDKISLWTFPPPPFEKYVSHRFSFAKR</sequence>
<keyword evidence="1" id="KW-0472">Membrane</keyword>
<dbReference type="Proteomes" id="UP000015454">
    <property type="component" value="Unassembled WGS sequence"/>
</dbReference>